<evidence type="ECO:0000313" key="6">
    <source>
        <dbReference type="EMBL" id="KIM74199.1"/>
    </source>
</evidence>
<dbReference type="InterPro" id="IPR033121">
    <property type="entry name" value="PEPTIDASE_A1"/>
</dbReference>
<dbReference type="Pfam" id="PF00026">
    <property type="entry name" value="Asp"/>
    <property type="match status" value="1"/>
</dbReference>
<dbReference type="InterPro" id="IPR021109">
    <property type="entry name" value="Peptidase_aspartic_dom_sf"/>
</dbReference>
<reference evidence="6 7" key="1">
    <citation type="submission" date="2014-04" db="EMBL/GenBank/DDBJ databases">
        <authorList>
            <consortium name="DOE Joint Genome Institute"/>
            <person name="Kuo A."/>
            <person name="Tarkka M."/>
            <person name="Buscot F."/>
            <person name="Kohler A."/>
            <person name="Nagy L.G."/>
            <person name="Floudas D."/>
            <person name="Copeland A."/>
            <person name="Barry K.W."/>
            <person name="Cichocki N."/>
            <person name="Veneault-Fourrey C."/>
            <person name="LaButti K."/>
            <person name="Lindquist E.A."/>
            <person name="Lipzen A."/>
            <person name="Lundell T."/>
            <person name="Morin E."/>
            <person name="Murat C."/>
            <person name="Sun H."/>
            <person name="Tunlid A."/>
            <person name="Henrissat B."/>
            <person name="Grigoriev I.V."/>
            <person name="Hibbett D.S."/>
            <person name="Martin F."/>
            <person name="Nordberg H.P."/>
            <person name="Cantor M.N."/>
            <person name="Hua S.X."/>
        </authorList>
    </citation>
    <scope>NUCLEOTIDE SEQUENCE [LARGE SCALE GENOMIC DNA]</scope>
    <source>
        <strain evidence="6 7">F 1598</strain>
    </source>
</reference>
<sequence length="374" mass="38958">MYLLTLASATLLSMTTASPLEQPRSFSVAQVPNPKFVLNGPAAYAKAFLKYNMPMPHDLAVATGNDGSVTATPDASDLEYLSPVSIDGQTLTLDFDTGSADLLPASQQTGHTLFDPSKSKNWKALTGYTWNITYGDKSGAFGTVGTDVVTVGGTSVSGQAVEIATQVSSQFVSDTANNGLLGLAFSSINTGEIPKPEDVLRHGKAESQLPGTYDFGIINSTKYTGNITYINVATSKGFWEFTGSGYAVGNGSFISLSIDAIADTGSSLIDLPDVIVTAHETNTWALVTPPEAATHSPAQPLSPTSPLVSAHIALSSPVNISITAQSAAQNALVASNPILVLASPSMVTSSSKANLSFLTVPAPLDWDLPPSQRR</sequence>
<name>A0A0C3F2A1_PILCF</name>
<dbReference type="Proteomes" id="UP000054166">
    <property type="component" value="Unassembled WGS sequence"/>
</dbReference>
<keyword evidence="2 3" id="KW-0064">Aspartyl protease</keyword>
<dbReference type="AlphaFoldDB" id="A0A0C3F2A1"/>
<organism evidence="6 7">
    <name type="scientific">Piloderma croceum (strain F 1598)</name>
    <dbReference type="NCBI Taxonomy" id="765440"/>
    <lineage>
        <taxon>Eukaryota</taxon>
        <taxon>Fungi</taxon>
        <taxon>Dikarya</taxon>
        <taxon>Basidiomycota</taxon>
        <taxon>Agaricomycotina</taxon>
        <taxon>Agaricomycetes</taxon>
        <taxon>Agaricomycetidae</taxon>
        <taxon>Atheliales</taxon>
        <taxon>Atheliaceae</taxon>
        <taxon>Piloderma</taxon>
    </lineage>
</organism>
<evidence type="ECO:0000256" key="3">
    <source>
        <dbReference type="RuleBase" id="RU000454"/>
    </source>
</evidence>
<evidence type="ECO:0000256" key="4">
    <source>
        <dbReference type="SAM" id="SignalP"/>
    </source>
</evidence>
<dbReference type="PROSITE" id="PS00141">
    <property type="entry name" value="ASP_PROTEASE"/>
    <property type="match status" value="1"/>
</dbReference>
<protein>
    <recommendedName>
        <fullName evidence="5">Peptidase A1 domain-containing protein</fullName>
    </recommendedName>
</protein>
<dbReference type="PANTHER" id="PTHR47966:SF2">
    <property type="entry name" value="ASPERGILLOPEPSIN-1-RELATED"/>
    <property type="match status" value="1"/>
</dbReference>
<reference evidence="7" key="2">
    <citation type="submission" date="2015-01" db="EMBL/GenBank/DDBJ databases">
        <title>Evolutionary Origins and Diversification of the Mycorrhizal Mutualists.</title>
        <authorList>
            <consortium name="DOE Joint Genome Institute"/>
            <consortium name="Mycorrhizal Genomics Consortium"/>
            <person name="Kohler A."/>
            <person name="Kuo A."/>
            <person name="Nagy L.G."/>
            <person name="Floudas D."/>
            <person name="Copeland A."/>
            <person name="Barry K.W."/>
            <person name="Cichocki N."/>
            <person name="Veneault-Fourrey C."/>
            <person name="LaButti K."/>
            <person name="Lindquist E.A."/>
            <person name="Lipzen A."/>
            <person name="Lundell T."/>
            <person name="Morin E."/>
            <person name="Murat C."/>
            <person name="Riley R."/>
            <person name="Ohm R."/>
            <person name="Sun H."/>
            <person name="Tunlid A."/>
            <person name="Henrissat B."/>
            <person name="Grigoriev I.V."/>
            <person name="Hibbett D.S."/>
            <person name="Martin F."/>
        </authorList>
    </citation>
    <scope>NUCLEOTIDE SEQUENCE [LARGE SCALE GENOMIC DNA]</scope>
    <source>
        <strain evidence="7">F 1598</strain>
    </source>
</reference>
<dbReference type="OrthoDB" id="2747330at2759"/>
<dbReference type="PROSITE" id="PS51767">
    <property type="entry name" value="PEPTIDASE_A1"/>
    <property type="match status" value="1"/>
</dbReference>
<dbReference type="SUPFAM" id="SSF50630">
    <property type="entry name" value="Acid proteases"/>
    <property type="match status" value="1"/>
</dbReference>
<evidence type="ECO:0000256" key="2">
    <source>
        <dbReference type="ARBA" id="ARBA00022750"/>
    </source>
</evidence>
<feature type="chain" id="PRO_5002164081" description="Peptidase A1 domain-containing protein" evidence="4">
    <location>
        <begin position="18"/>
        <end position="374"/>
    </location>
</feature>
<keyword evidence="4" id="KW-0732">Signal</keyword>
<comment type="similarity">
    <text evidence="1 3">Belongs to the peptidase A1 family.</text>
</comment>
<keyword evidence="3" id="KW-0378">Hydrolase</keyword>
<dbReference type="STRING" id="765440.A0A0C3F2A1"/>
<dbReference type="GO" id="GO:0004190">
    <property type="term" value="F:aspartic-type endopeptidase activity"/>
    <property type="evidence" value="ECO:0007669"/>
    <property type="project" value="UniProtKB-KW"/>
</dbReference>
<gene>
    <name evidence="6" type="ORF">PILCRDRAFT_14642</name>
</gene>
<feature type="domain" description="Peptidase A1" evidence="5">
    <location>
        <begin position="80"/>
        <end position="374"/>
    </location>
</feature>
<feature type="signal peptide" evidence="4">
    <location>
        <begin position="1"/>
        <end position="17"/>
    </location>
</feature>
<dbReference type="Gene3D" id="2.40.70.10">
    <property type="entry name" value="Acid Proteases"/>
    <property type="match status" value="2"/>
</dbReference>
<evidence type="ECO:0000256" key="1">
    <source>
        <dbReference type="ARBA" id="ARBA00007447"/>
    </source>
</evidence>
<dbReference type="InParanoid" id="A0A0C3F2A1"/>
<dbReference type="EMBL" id="KN833065">
    <property type="protein sequence ID" value="KIM74199.1"/>
    <property type="molecule type" value="Genomic_DNA"/>
</dbReference>
<proteinExistence type="inferred from homology"/>
<dbReference type="PANTHER" id="PTHR47966">
    <property type="entry name" value="BETA-SITE APP-CLEAVING ENZYME, ISOFORM A-RELATED"/>
    <property type="match status" value="1"/>
</dbReference>
<dbReference type="InterPro" id="IPR001969">
    <property type="entry name" value="Aspartic_peptidase_AS"/>
</dbReference>
<dbReference type="PRINTS" id="PR00792">
    <property type="entry name" value="PEPSIN"/>
</dbReference>
<keyword evidence="3" id="KW-0645">Protease</keyword>
<dbReference type="GO" id="GO:0006508">
    <property type="term" value="P:proteolysis"/>
    <property type="evidence" value="ECO:0007669"/>
    <property type="project" value="UniProtKB-KW"/>
</dbReference>
<dbReference type="HOGENOM" id="CLU_013253_0_0_1"/>
<accession>A0A0C3F2A1</accession>
<keyword evidence="7" id="KW-1185">Reference proteome</keyword>
<evidence type="ECO:0000313" key="7">
    <source>
        <dbReference type="Proteomes" id="UP000054166"/>
    </source>
</evidence>
<evidence type="ECO:0000259" key="5">
    <source>
        <dbReference type="PROSITE" id="PS51767"/>
    </source>
</evidence>
<dbReference type="InterPro" id="IPR001461">
    <property type="entry name" value="Aspartic_peptidase_A1"/>
</dbReference>